<accession>A0A0F9N4L2</accession>
<reference evidence="2" key="1">
    <citation type="journal article" date="2015" name="Nature">
        <title>Complex archaea that bridge the gap between prokaryotes and eukaryotes.</title>
        <authorList>
            <person name="Spang A."/>
            <person name="Saw J.H."/>
            <person name="Jorgensen S.L."/>
            <person name="Zaremba-Niedzwiedzka K."/>
            <person name="Martijn J."/>
            <person name="Lind A.E."/>
            <person name="van Eijk R."/>
            <person name="Schleper C."/>
            <person name="Guy L."/>
            <person name="Ettema T.J."/>
        </authorList>
    </citation>
    <scope>NUCLEOTIDE SEQUENCE</scope>
</reference>
<evidence type="ECO:0000259" key="1">
    <source>
        <dbReference type="Pfam" id="PF00149"/>
    </source>
</evidence>
<dbReference type="EMBL" id="LAZR01003979">
    <property type="protein sequence ID" value="KKN12909.1"/>
    <property type="molecule type" value="Genomic_DNA"/>
</dbReference>
<name>A0A0F9N4L2_9ZZZZ</name>
<comment type="caution">
    <text evidence="2">The sequence shown here is derived from an EMBL/GenBank/DDBJ whole genome shotgun (WGS) entry which is preliminary data.</text>
</comment>
<sequence>MFSIKPEGNQFIVYSDNRNIGLKKNKIHRKLLKLIQKEEKDFILHVGDIVLWSLAWKSFFRDLKYADIKVPFFYTRGNHDNKLFFRKLFKLKSSYYSINYGFAHLIILDDNSGILDKKQYEWLLDDLKNHNDYKWKIVFAHKPLYSGANHGVRKHLIEQLKPLLTEFNVKLFISSHYHNYEQLHERGTTYIVSAGGGAPLTELKNNIPQLIKHETNYHFLVISIGLDNINIVVNDIDEKEIDSFKI</sequence>
<proteinExistence type="predicted"/>
<dbReference type="PANTHER" id="PTHR45867">
    <property type="entry name" value="PURPLE ACID PHOSPHATASE"/>
    <property type="match status" value="1"/>
</dbReference>
<dbReference type="PANTHER" id="PTHR45867:SF3">
    <property type="entry name" value="ACID PHOSPHATASE TYPE 7"/>
    <property type="match status" value="1"/>
</dbReference>
<dbReference type="GO" id="GO:0016787">
    <property type="term" value="F:hydrolase activity"/>
    <property type="evidence" value="ECO:0007669"/>
    <property type="project" value="InterPro"/>
</dbReference>
<dbReference type="SUPFAM" id="SSF56300">
    <property type="entry name" value="Metallo-dependent phosphatases"/>
    <property type="match status" value="1"/>
</dbReference>
<protein>
    <recommendedName>
        <fullName evidence="1">Calcineurin-like phosphoesterase domain-containing protein</fullName>
    </recommendedName>
</protein>
<dbReference type="Gene3D" id="3.60.21.10">
    <property type="match status" value="1"/>
</dbReference>
<dbReference type="AlphaFoldDB" id="A0A0F9N4L2"/>
<evidence type="ECO:0000313" key="2">
    <source>
        <dbReference type="EMBL" id="KKN12909.1"/>
    </source>
</evidence>
<gene>
    <name evidence="2" type="ORF">LCGC14_1011660</name>
</gene>
<dbReference type="InterPro" id="IPR029052">
    <property type="entry name" value="Metallo-depent_PP-like"/>
</dbReference>
<feature type="domain" description="Calcineurin-like phosphoesterase" evidence="1">
    <location>
        <begin position="30"/>
        <end position="180"/>
    </location>
</feature>
<organism evidence="2">
    <name type="scientific">marine sediment metagenome</name>
    <dbReference type="NCBI Taxonomy" id="412755"/>
    <lineage>
        <taxon>unclassified sequences</taxon>
        <taxon>metagenomes</taxon>
        <taxon>ecological metagenomes</taxon>
    </lineage>
</organism>
<dbReference type="InterPro" id="IPR004843">
    <property type="entry name" value="Calcineurin-like_PHP"/>
</dbReference>
<dbReference type="Pfam" id="PF00149">
    <property type="entry name" value="Metallophos"/>
    <property type="match status" value="1"/>
</dbReference>